<keyword evidence="1" id="KW-1133">Transmembrane helix</keyword>
<evidence type="ECO:0000313" key="2">
    <source>
        <dbReference type="EMBL" id="KXV02974.1"/>
    </source>
</evidence>
<keyword evidence="1" id="KW-0472">Membrane</keyword>
<dbReference type="PATRIC" id="fig|178900.5.peg.741"/>
<feature type="transmembrane region" description="Helical" evidence="1">
    <location>
        <begin position="53"/>
        <end position="69"/>
    </location>
</feature>
<reference evidence="2 3" key="1">
    <citation type="submission" date="2015-06" db="EMBL/GenBank/DDBJ databases">
        <title>Improved classification and identification of acetic acid bacteria using matrix-assisted laser desorption/ionization time-of-flight mass spectrometry; Gluconobacter nephelii and Gluconobacter uchimurae are later heterotypic synonyms of Gluconobacter japonicus and Gluconobacter oxydans, respectively.</title>
        <authorList>
            <person name="Li L."/>
            <person name="Cleenwerck I."/>
            <person name="De Vuyst L."/>
            <person name="Vandamme P."/>
        </authorList>
    </citation>
    <scope>NUCLEOTIDE SEQUENCE [LARGE SCALE GENOMIC DNA]</scope>
    <source>
        <strain evidence="2 3">LMG 1625</strain>
    </source>
</reference>
<keyword evidence="1" id="KW-0812">Transmembrane</keyword>
<accession>A0A149R0Q0</accession>
<dbReference type="Proteomes" id="UP000075473">
    <property type="component" value="Unassembled WGS sequence"/>
</dbReference>
<comment type="caution">
    <text evidence="2">The sequence shown here is derived from an EMBL/GenBank/DDBJ whole genome shotgun (WGS) entry which is preliminary data.</text>
</comment>
<protein>
    <submittedName>
        <fullName evidence="2">Uncharacterized protein</fullName>
    </submittedName>
</protein>
<feature type="transmembrane region" description="Helical" evidence="1">
    <location>
        <begin position="20"/>
        <end position="41"/>
    </location>
</feature>
<organism evidence="2 3">
    <name type="scientific">Acetobacter cerevisiae</name>
    <dbReference type="NCBI Taxonomy" id="178900"/>
    <lineage>
        <taxon>Bacteria</taxon>
        <taxon>Pseudomonadati</taxon>
        <taxon>Pseudomonadota</taxon>
        <taxon>Alphaproteobacteria</taxon>
        <taxon>Acetobacterales</taxon>
        <taxon>Acetobacteraceae</taxon>
        <taxon>Acetobacter</taxon>
    </lineage>
</organism>
<evidence type="ECO:0000256" key="1">
    <source>
        <dbReference type="SAM" id="Phobius"/>
    </source>
</evidence>
<gene>
    <name evidence="2" type="ORF">AD928_00465</name>
</gene>
<dbReference type="EMBL" id="LHZA01000055">
    <property type="protein sequence ID" value="KXV02974.1"/>
    <property type="molecule type" value="Genomic_DNA"/>
</dbReference>
<evidence type="ECO:0000313" key="3">
    <source>
        <dbReference type="Proteomes" id="UP000075473"/>
    </source>
</evidence>
<name>A0A149R0Q0_9PROT</name>
<sequence length="111" mass="12296">MLAVLSSPFTAFRNNWQARLSLGCAVLVSFLLIFFAMLITWSDDAPTTIGGVQGRYFLIPTLLFAYALNGNEKQEASTLCYCASLTILGGLFLFSSHEMIGVLLQRYYITP</sequence>
<dbReference type="AlphaFoldDB" id="A0A149R0Q0"/>
<feature type="transmembrane region" description="Helical" evidence="1">
    <location>
        <begin position="76"/>
        <end position="94"/>
    </location>
</feature>
<proteinExistence type="predicted"/>